<protein>
    <submittedName>
        <fullName evidence="1">Uncharacterized protein</fullName>
    </submittedName>
</protein>
<evidence type="ECO:0000313" key="1">
    <source>
        <dbReference type="EMBL" id="VYT02015.1"/>
    </source>
</evidence>
<accession>A0A6N2T8Q2</accession>
<organism evidence="1">
    <name type="scientific">Schaalia odontolytica</name>
    <dbReference type="NCBI Taxonomy" id="1660"/>
    <lineage>
        <taxon>Bacteria</taxon>
        <taxon>Bacillati</taxon>
        <taxon>Actinomycetota</taxon>
        <taxon>Actinomycetes</taxon>
        <taxon>Actinomycetales</taxon>
        <taxon>Actinomycetaceae</taxon>
        <taxon>Schaalia</taxon>
    </lineage>
</organism>
<sequence>MRKAMSTVEMEDGTIYGPVRILYIDKLKCERAARNNGWNMQTDEITLSGFLAWAALTRTGVITMPYEEFIESVADVMTEVQDIDHEDPTKAA</sequence>
<reference evidence="1" key="1">
    <citation type="submission" date="2019-11" db="EMBL/GenBank/DDBJ databases">
        <authorList>
            <person name="Feng L."/>
        </authorList>
    </citation>
    <scope>NUCLEOTIDE SEQUENCE</scope>
    <source>
        <strain evidence="1">AodontolyticusLFYP35</strain>
    </source>
</reference>
<dbReference type="EMBL" id="CACRSM010000002">
    <property type="protein sequence ID" value="VYT02015.1"/>
    <property type="molecule type" value="Genomic_DNA"/>
</dbReference>
<gene>
    <name evidence="1" type="ORF">AOLFYP35_01237</name>
</gene>
<dbReference type="AlphaFoldDB" id="A0A6N2T8Q2"/>
<name>A0A6N2T8Q2_9ACTO</name>
<proteinExistence type="predicted"/>